<comment type="subcellular location">
    <subcellularLocation>
        <location evidence="8">Cytoplasm</location>
    </subcellularLocation>
</comment>
<dbReference type="Gene3D" id="2.40.50.140">
    <property type="entry name" value="Nucleic acid-binding proteins"/>
    <property type="match status" value="1"/>
</dbReference>
<dbReference type="GO" id="GO:0006402">
    <property type="term" value="P:mRNA catabolic process"/>
    <property type="evidence" value="ECO:0007669"/>
    <property type="project" value="UniProtKB-UniRule"/>
</dbReference>
<dbReference type="CDD" id="cd11364">
    <property type="entry name" value="RNase_PH_PNPase_2"/>
    <property type="match status" value="1"/>
</dbReference>
<dbReference type="Pfam" id="PF03725">
    <property type="entry name" value="RNase_PH_C"/>
    <property type="match status" value="2"/>
</dbReference>
<dbReference type="SUPFAM" id="SSF55666">
    <property type="entry name" value="Ribonuclease PH domain 2-like"/>
    <property type="match status" value="2"/>
</dbReference>
<feature type="binding site" evidence="8">
    <location>
        <position position="494"/>
    </location>
    <ligand>
        <name>Mg(2+)</name>
        <dbReference type="ChEBI" id="CHEBI:18420"/>
    </ligand>
</feature>
<dbReference type="GO" id="GO:0000287">
    <property type="term" value="F:magnesium ion binding"/>
    <property type="evidence" value="ECO:0007669"/>
    <property type="project" value="UniProtKB-UniRule"/>
</dbReference>
<dbReference type="Pfam" id="PF00575">
    <property type="entry name" value="S1"/>
    <property type="match status" value="1"/>
</dbReference>
<gene>
    <name evidence="8 11" type="primary">pnp</name>
    <name evidence="11" type="ORF">DI544_08875</name>
</gene>
<dbReference type="InterPro" id="IPR004088">
    <property type="entry name" value="KH_dom_type_1"/>
</dbReference>
<evidence type="ECO:0000256" key="8">
    <source>
        <dbReference type="HAMAP-Rule" id="MF_01595"/>
    </source>
</evidence>
<dbReference type="SMART" id="SM00316">
    <property type="entry name" value="S1"/>
    <property type="match status" value="1"/>
</dbReference>
<keyword evidence="5 8" id="KW-0479">Metal-binding</keyword>
<dbReference type="FunFam" id="3.30.230.70:FF:000001">
    <property type="entry name" value="Polyribonucleotide nucleotidyltransferase"/>
    <property type="match status" value="1"/>
</dbReference>
<dbReference type="SUPFAM" id="SSF46915">
    <property type="entry name" value="Polynucleotide phosphorylase/guanosine pentaphosphate synthase (PNPase/GPSI), domain 3"/>
    <property type="match status" value="1"/>
</dbReference>
<dbReference type="InterPro" id="IPR001247">
    <property type="entry name" value="ExoRNase_PH_dom1"/>
</dbReference>
<keyword evidence="2 8" id="KW-0963">Cytoplasm</keyword>
<accession>A0A2W5P5Q4</accession>
<feature type="domain" description="S1 motif" evidence="10">
    <location>
        <begin position="624"/>
        <end position="692"/>
    </location>
</feature>
<evidence type="ECO:0000256" key="2">
    <source>
        <dbReference type="ARBA" id="ARBA00022490"/>
    </source>
</evidence>
<dbReference type="GO" id="GO:0003723">
    <property type="term" value="F:RNA binding"/>
    <property type="evidence" value="ECO:0007669"/>
    <property type="project" value="UniProtKB-UniRule"/>
</dbReference>
<evidence type="ECO:0000313" key="11">
    <source>
        <dbReference type="EMBL" id="PZQ60504.1"/>
    </source>
</evidence>
<dbReference type="PANTHER" id="PTHR11252">
    <property type="entry name" value="POLYRIBONUCLEOTIDE NUCLEOTIDYLTRANSFERASE"/>
    <property type="match status" value="1"/>
</dbReference>
<dbReference type="Gene3D" id="3.30.230.70">
    <property type="entry name" value="GHMP Kinase, N-terminal domain"/>
    <property type="match status" value="2"/>
</dbReference>
<evidence type="ECO:0000256" key="7">
    <source>
        <dbReference type="ARBA" id="ARBA00022884"/>
    </source>
</evidence>
<dbReference type="FunFam" id="3.30.230.70:FF:000002">
    <property type="entry name" value="Polyribonucleotide nucleotidyltransferase"/>
    <property type="match status" value="1"/>
</dbReference>
<evidence type="ECO:0000313" key="12">
    <source>
        <dbReference type="Proteomes" id="UP000249229"/>
    </source>
</evidence>
<dbReference type="InterPro" id="IPR036612">
    <property type="entry name" value="KH_dom_type_1_sf"/>
</dbReference>
<reference evidence="11 12" key="1">
    <citation type="submission" date="2017-08" db="EMBL/GenBank/DDBJ databases">
        <title>Infants hospitalized years apart are colonized by the same room-sourced microbial strains.</title>
        <authorList>
            <person name="Brooks B."/>
            <person name="Olm M.R."/>
            <person name="Firek B.A."/>
            <person name="Baker R."/>
            <person name="Thomas B.C."/>
            <person name="Morowitz M.J."/>
            <person name="Banfield J.F."/>
        </authorList>
    </citation>
    <scope>NUCLEOTIDE SEQUENCE [LARGE SCALE GENOMIC DNA]</scope>
    <source>
        <strain evidence="11">S2_005_001_R1_22</strain>
    </source>
</reference>
<feature type="compositionally biased region" description="Basic and acidic residues" evidence="9">
    <location>
        <begin position="703"/>
        <end position="761"/>
    </location>
</feature>
<dbReference type="GO" id="GO:0006396">
    <property type="term" value="P:RNA processing"/>
    <property type="evidence" value="ECO:0007669"/>
    <property type="project" value="InterPro"/>
</dbReference>
<keyword evidence="3 8" id="KW-0808">Transferase</keyword>
<keyword evidence="6 8" id="KW-0460">Magnesium</keyword>
<protein>
    <recommendedName>
        <fullName evidence="8">Polyribonucleotide nucleotidyltransferase</fullName>
        <ecNumber evidence="8">2.7.7.8</ecNumber>
    </recommendedName>
    <alternativeName>
        <fullName evidence="8">Polynucleotide phosphorylase</fullName>
        <shortName evidence="8">PNPase</shortName>
    </alternativeName>
</protein>
<evidence type="ECO:0000256" key="1">
    <source>
        <dbReference type="ARBA" id="ARBA00007404"/>
    </source>
</evidence>
<keyword evidence="7 8" id="KW-0694">RNA-binding</keyword>
<dbReference type="InterPro" id="IPR012162">
    <property type="entry name" value="PNPase"/>
</dbReference>
<dbReference type="SUPFAM" id="SSF54791">
    <property type="entry name" value="Eukaryotic type KH-domain (KH-domain type I)"/>
    <property type="match status" value="1"/>
</dbReference>
<evidence type="ECO:0000256" key="6">
    <source>
        <dbReference type="ARBA" id="ARBA00022842"/>
    </source>
</evidence>
<dbReference type="Pfam" id="PF03726">
    <property type="entry name" value="PNPase"/>
    <property type="match status" value="1"/>
</dbReference>
<dbReference type="SMART" id="SM00322">
    <property type="entry name" value="KH"/>
    <property type="match status" value="1"/>
</dbReference>
<organism evidence="11 12">
    <name type="scientific">Sphingomonas taxi</name>
    <dbReference type="NCBI Taxonomy" id="1549858"/>
    <lineage>
        <taxon>Bacteria</taxon>
        <taxon>Pseudomonadati</taxon>
        <taxon>Pseudomonadota</taxon>
        <taxon>Alphaproteobacteria</taxon>
        <taxon>Sphingomonadales</taxon>
        <taxon>Sphingomonadaceae</taxon>
        <taxon>Sphingomonas</taxon>
    </lineage>
</organism>
<dbReference type="InterPro" id="IPR027408">
    <property type="entry name" value="PNPase/RNase_PH_dom_sf"/>
</dbReference>
<dbReference type="PROSITE" id="PS50084">
    <property type="entry name" value="KH_TYPE_1"/>
    <property type="match status" value="1"/>
</dbReference>
<dbReference type="Pfam" id="PF01138">
    <property type="entry name" value="RNase_PH"/>
    <property type="match status" value="2"/>
</dbReference>
<dbReference type="EMBL" id="QFQI01000005">
    <property type="protein sequence ID" value="PZQ60504.1"/>
    <property type="molecule type" value="Genomic_DNA"/>
</dbReference>
<comment type="function">
    <text evidence="8">Involved in mRNA degradation. Catalyzes the phosphorolysis of single-stranded polyribonucleotides processively in the 3'- to 5'-direction.</text>
</comment>
<evidence type="ECO:0000256" key="4">
    <source>
        <dbReference type="ARBA" id="ARBA00022695"/>
    </source>
</evidence>
<feature type="binding site" evidence="8">
    <location>
        <position position="488"/>
    </location>
    <ligand>
        <name>Mg(2+)</name>
        <dbReference type="ChEBI" id="CHEBI:18420"/>
    </ligand>
</feature>
<dbReference type="InterPro" id="IPR015847">
    <property type="entry name" value="ExoRNase_PH_dom2"/>
</dbReference>
<dbReference type="FunFam" id="2.40.50.140:FF:000107">
    <property type="entry name" value="Polyribonucleotide nucleotidyltransferase"/>
    <property type="match status" value="1"/>
</dbReference>
<dbReference type="PANTHER" id="PTHR11252:SF0">
    <property type="entry name" value="POLYRIBONUCLEOTIDE NUCLEOTIDYLTRANSFERASE 1, MITOCHONDRIAL"/>
    <property type="match status" value="1"/>
</dbReference>
<dbReference type="NCBIfam" id="TIGR03591">
    <property type="entry name" value="polynuc_phos"/>
    <property type="match status" value="1"/>
</dbReference>
<dbReference type="PIRSF" id="PIRSF005499">
    <property type="entry name" value="PNPase"/>
    <property type="match status" value="1"/>
</dbReference>
<dbReference type="SUPFAM" id="SSF54211">
    <property type="entry name" value="Ribosomal protein S5 domain 2-like"/>
    <property type="match status" value="2"/>
</dbReference>
<evidence type="ECO:0000256" key="5">
    <source>
        <dbReference type="ARBA" id="ARBA00022723"/>
    </source>
</evidence>
<dbReference type="NCBIfam" id="NF008805">
    <property type="entry name" value="PRK11824.1"/>
    <property type="match status" value="1"/>
</dbReference>
<comment type="similarity">
    <text evidence="1 8">Belongs to the polyribonucleotide nucleotidyltransferase family.</text>
</comment>
<sequence length="776" mass="83787">MFDTKKVEIQWGGKTLTLETGRVARQADGAVLATLGETVVLCAVTAAKTVKEGQDFFPLTVHYQEKFSASGRIPGGFFKRERGATERETLVSRLIDRPIRPLFPEGFYNEINCIAQVLSYDGENEPDIVAMVAASAALTISGVPFMGPIGCARVGYKDGEYQLNPTDAEVLEGELDLVVAATHDAVMMVESEAKELSEDVMLGAVMFAHKASQQVIEAIIDLAEQSAKDPWELAPVEDKSAKMAKLKKAIGKDLEAAYKLTDKQARQTAVNAARTKAREAFASLKDSDPAEYLGTLKLVKKLEADIVRGAILKTGRRIDGRDTTTVRPIASEVHFLPRAHGSALFTRGETQTIATTTLGTRDAEQMIDGLNGLSYQHFMLHYNFPPYSVGEVGRFGAPGRREVGHGKLAWRALHPVLPSKEEFPYTIRVTSDITESNGSSSMATVCGGSLSMMDAGVPLKRPVSGIAMGLILEGKNFAVLSDILGDEDHLGDMDFKVAGTSEGITALQMDIKISGITEEIMKVALAQAHEGRAHILAEMAKALGETRNELSAHAPRIETFTIDKSKIREVIGTGGKVIREIVATTGAKVDIDDEGVIKVSSSDHAQIDAAIKWIKGLVEEAEVGKIYDGKVVNIVDFGAFVNFMGGKDGLVHVSEMKNERVEKPGDVVSEGQAVKVKVLEIDPRGKVRLSMRVVDQETGAELEDTRPAREPRSDRGERGDRGPRRDGGGRGGERGGDRGGDRGPRREGRGPRREGGAKDDGDAPAFAPAFLTNDRD</sequence>
<name>A0A2W5P5Q4_9SPHN</name>
<dbReference type="InterPro" id="IPR004087">
    <property type="entry name" value="KH_dom"/>
</dbReference>
<dbReference type="HAMAP" id="MF_01595">
    <property type="entry name" value="PNPase"/>
    <property type="match status" value="1"/>
</dbReference>
<dbReference type="Proteomes" id="UP000249229">
    <property type="component" value="Unassembled WGS sequence"/>
</dbReference>
<dbReference type="InterPro" id="IPR036345">
    <property type="entry name" value="ExoRNase_PH_dom2_sf"/>
</dbReference>
<dbReference type="InterPro" id="IPR036456">
    <property type="entry name" value="PNPase_PH_RNA-bd_sf"/>
</dbReference>
<comment type="cofactor">
    <cofactor evidence="8">
        <name>Mg(2+)</name>
        <dbReference type="ChEBI" id="CHEBI:18420"/>
    </cofactor>
</comment>
<dbReference type="GO" id="GO:0005829">
    <property type="term" value="C:cytosol"/>
    <property type="evidence" value="ECO:0007669"/>
    <property type="project" value="TreeGrafter"/>
</dbReference>
<dbReference type="FunFam" id="3.30.1370.10:FF:000001">
    <property type="entry name" value="Polyribonucleotide nucleotidyltransferase"/>
    <property type="match status" value="1"/>
</dbReference>
<evidence type="ECO:0000256" key="3">
    <source>
        <dbReference type="ARBA" id="ARBA00022679"/>
    </source>
</evidence>
<dbReference type="Gene3D" id="3.30.1370.10">
    <property type="entry name" value="K Homology domain, type 1"/>
    <property type="match status" value="1"/>
</dbReference>
<dbReference type="InterPro" id="IPR012340">
    <property type="entry name" value="NA-bd_OB-fold"/>
</dbReference>
<dbReference type="SUPFAM" id="SSF50249">
    <property type="entry name" value="Nucleic acid-binding proteins"/>
    <property type="match status" value="1"/>
</dbReference>
<feature type="region of interest" description="Disordered" evidence="9">
    <location>
        <begin position="697"/>
        <end position="776"/>
    </location>
</feature>
<dbReference type="EC" id="2.7.7.8" evidence="8"/>
<dbReference type="InterPro" id="IPR015848">
    <property type="entry name" value="PNPase_PH_RNA-bd_bac/org-type"/>
</dbReference>
<dbReference type="GO" id="GO:0004654">
    <property type="term" value="F:polyribonucleotide nucleotidyltransferase activity"/>
    <property type="evidence" value="ECO:0007669"/>
    <property type="project" value="UniProtKB-UniRule"/>
</dbReference>
<dbReference type="CDD" id="cd02393">
    <property type="entry name" value="KH-I_PNPase"/>
    <property type="match status" value="1"/>
</dbReference>
<dbReference type="GO" id="GO:0000175">
    <property type="term" value="F:3'-5'-RNA exonuclease activity"/>
    <property type="evidence" value="ECO:0007669"/>
    <property type="project" value="TreeGrafter"/>
</dbReference>
<dbReference type="PROSITE" id="PS50126">
    <property type="entry name" value="S1"/>
    <property type="match status" value="1"/>
</dbReference>
<dbReference type="CDD" id="cd04472">
    <property type="entry name" value="S1_PNPase"/>
    <property type="match status" value="1"/>
</dbReference>
<keyword evidence="4 8" id="KW-0548">Nucleotidyltransferase</keyword>
<dbReference type="CDD" id="cd11363">
    <property type="entry name" value="RNase_PH_PNPase_1"/>
    <property type="match status" value="1"/>
</dbReference>
<evidence type="ECO:0000259" key="10">
    <source>
        <dbReference type="PROSITE" id="PS50126"/>
    </source>
</evidence>
<dbReference type="InterPro" id="IPR003029">
    <property type="entry name" value="S1_domain"/>
</dbReference>
<dbReference type="Pfam" id="PF00013">
    <property type="entry name" value="KH_1"/>
    <property type="match status" value="1"/>
</dbReference>
<dbReference type="AlphaFoldDB" id="A0A2W5P5Q4"/>
<dbReference type="InterPro" id="IPR020568">
    <property type="entry name" value="Ribosomal_Su5_D2-typ_SF"/>
</dbReference>
<proteinExistence type="inferred from homology"/>
<evidence type="ECO:0000256" key="9">
    <source>
        <dbReference type="SAM" id="MobiDB-lite"/>
    </source>
</evidence>
<comment type="catalytic activity">
    <reaction evidence="8">
        <text>RNA(n+1) + phosphate = RNA(n) + a ribonucleoside 5'-diphosphate</text>
        <dbReference type="Rhea" id="RHEA:22096"/>
        <dbReference type="Rhea" id="RHEA-COMP:14527"/>
        <dbReference type="Rhea" id="RHEA-COMP:17342"/>
        <dbReference type="ChEBI" id="CHEBI:43474"/>
        <dbReference type="ChEBI" id="CHEBI:57930"/>
        <dbReference type="ChEBI" id="CHEBI:140395"/>
        <dbReference type="EC" id="2.7.7.8"/>
    </reaction>
</comment>
<comment type="caution">
    <text evidence="11">The sequence shown here is derived from an EMBL/GenBank/DDBJ whole genome shotgun (WGS) entry which is preliminary data.</text>
</comment>